<feature type="transmembrane region" description="Helical" evidence="8">
    <location>
        <begin position="161"/>
        <end position="179"/>
    </location>
</feature>
<comment type="cofactor">
    <cofactor evidence="7">
        <name>Mg(2+)</name>
        <dbReference type="ChEBI" id="CHEBI:18420"/>
    </cofactor>
</comment>
<keyword evidence="7" id="KW-0460">Magnesium</keyword>
<dbReference type="AlphaFoldDB" id="A0A0P8W9G4"/>
<dbReference type="EC" id="2.7.8.33" evidence="9"/>
<evidence type="ECO:0000313" key="10">
    <source>
        <dbReference type="Proteomes" id="UP000050326"/>
    </source>
</evidence>
<evidence type="ECO:0000256" key="5">
    <source>
        <dbReference type="ARBA" id="ARBA00022989"/>
    </source>
</evidence>
<keyword evidence="3 9" id="KW-0808">Transferase</keyword>
<feature type="transmembrane region" description="Helical" evidence="8">
    <location>
        <begin position="314"/>
        <end position="331"/>
    </location>
</feature>
<dbReference type="GO" id="GO:0071555">
    <property type="term" value="P:cell wall organization"/>
    <property type="evidence" value="ECO:0007669"/>
    <property type="project" value="TreeGrafter"/>
</dbReference>
<feature type="transmembrane region" description="Helical" evidence="8">
    <location>
        <begin position="209"/>
        <end position="228"/>
    </location>
</feature>
<keyword evidence="5 8" id="KW-1133">Transmembrane helix</keyword>
<dbReference type="PANTHER" id="PTHR22926">
    <property type="entry name" value="PHOSPHO-N-ACETYLMURAMOYL-PENTAPEPTIDE-TRANSFERASE"/>
    <property type="match status" value="1"/>
</dbReference>
<reference evidence="9 10" key="1">
    <citation type="submission" date="2015-09" db="EMBL/GenBank/DDBJ databases">
        <title>Genome sequence of Oxobacter pfennigii DSM 3222.</title>
        <authorList>
            <person name="Poehlein A."/>
            <person name="Bengelsdorf F.R."/>
            <person name="Schiel-Bengelsdorf B."/>
            <person name="Duerre P."/>
            <person name="Daniel R."/>
        </authorList>
    </citation>
    <scope>NUCLEOTIDE SEQUENCE [LARGE SCALE GENOMIC DNA]</scope>
    <source>
        <strain evidence="9 10">DSM 3222</strain>
    </source>
</reference>
<name>A0A0P8W9G4_9CLOT</name>
<keyword evidence="4 8" id="KW-0812">Transmembrane</keyword>
<dbReference type="PROSITE" id="PS01348">
    <property type="entry name" value="MRAY_2"/>
    <property type="match status" value="1"/>
</dbReference>
<comment type="caution">
    <text evidence="9">The sequence shown here is derived from an EMBL/GenBank/DDBJ whole genome shotgun (WGS) entry which is preliminary data.</text>
</comment>
<dbReference type="Proteomes" id="UP000050326">
    <property type="component" value="Unassembled WGS sequence"/>
</dbReference>
<evidence type="ECO:0000256" key="7">
    <source>
        <dbReference type="PIRSR" id="PIRSR600715-1"/>
    </source>
</evidence>
<dbReference type="GO" id="GO:0044038">
    <property type="term" value="P:cell wall macromolecule biosynthetic process"/>
    <property type="evidence" value="ECO:0007669"/>
    <property type="project" value="TreeGrafter"/>
</dbReference>
<sequence>MEKHYLMFLTALAVGFITTPLVIKLAVKIGAVDIPRDNRRIHKKPMPLIGGLAIYLAFIVSVFIFMPLNKETVGLVLGSTFITIAGMIDDIRPMKAKTKLVLQIIASLILVASGITIKVVTNPFDKVYGMADLSWLSIPATLFWVVGITNAFNLIDGLDGLAAGIASISCITLFIVSILNGREVAAMLTAILAGSTIGFIPYNFNPAKIFMGDTGAQFLGFVLAAVSIQGAIKSAAAIIITVPILALGLPIYDTLSSMVRRFVNKKPVMEGDREHLHHKLIDLGLSQKQAVFVMYIISGMLGLTAIFAAELNTLQSFLVLITVMLIVIALSKQIGILKRNKEEGNQ</sequence>
<organism evidence="9 10">
    <name type="scientific">Oxobacter pfennigii</name>
    <dbReference type="NCBI Taxonomy" id="36849"/>
    <lineage>
        <taxon>Bacteria</taxon>
        <taxon>Bacillati</taxon>
        <taxon>Bacillota</taxon>
        <taxon>Clostridia</taxon>
        <taxon>Eubacteriales</taxon>
        <taxon>Clostridiaceae</taxon>
        <taxon>Oxobacter</taxon>
    </lineage>
</organism>
<evidence type="ECO:0000313" key="9">
    <source>
        <dbReference type="EMBL" id="KPU44620.1"/>
    </source>
</evidence>
<dbReference type="PATRIC" id="fig|36849.3.peg.1797"/>
<feature type="transmembrane region" description="Helical" evidence="8">
    <location>
        <begin position="234"/>
        <end position="252"/>
    </location>
</feature>
<feature type="transmembrane region" description="Helical" evidence="8">
    <location>
        <begin position="72"/>
        <end position="88"/>
    </location>
</feature>
<dbReference type="InterPro" id="IPR000715">
    <property type="entry name" value="Glycosyl_transferase_4"/>
</dbReference>
<evidence type="ECO:0000256" key="2">
    <source>
        <dbReference type="ARBA" id="ARBA00022475"/>
    </source>
</evidence>
<dbReference type="CDD" id="cd06853">
    <property type="entry name" value="GT_WecA_like"/>
    <property type="match status" value="1"/>
</dbReference>
<feature type="transmembrane region" description="Helical" evidence="8">
    <location>
        <begin position="100"/>
        <end position="121"/>
    </location>
</feature>
<feature type="transmembrane region" description="Helical" evidence="8">
    <location>
        <begin position="48"/>
        <end position="66"/>
    </location>
</feature>
<feature type="transmembrane region" description="Helical" evidence="8">
    <location>
        <begin position="185"/>
        <end position="202"/>
    </location>
</feature>
<feature type="binding site" evidence="7">
    <location>
        <position position="153"/>
    </location>
    <ligand>
        <name>Mg(2+)</name>
        <dbReference type="ChEBI" id="CHEBI:18420"/>
    </ligand>
</feature>
<keyword evidence="6 8" id="KW-0472">Membrane</keyword>
<proteinExistence type="predicted"/>
<comment type="subcellular location">
    <subcellularLocation>
        <location evidence="1">Cell membrane</location>
        <topology evidence="1">Multi-pass membrane protein</topology>
    </subcellularLocation>
</comment>
<keyword evidence="7" id="KW-0479">Metal-binding</keyword>
<dbReference type="InterPro" id="IPR018480">
    <property type="entry name" value="PNAcMuramoyl-5peptid_Trfase_CS"/>
</dbReference>
<dbReference type="OrthoDB" id="9805475at2"/>
<evidence type="ECO:0000256" key="3">
    <source>
        <dbReference type="ARBA" id="ARBA00022679"/>
    </source>
</evidence>
<dbReference type="GO" id="GO:0005886">
    <property type="term" value="C:plasma membrane"/>
    <property type="evidence" value="ECO:0007669"/>
    <property type="project" value="UniProtKB-SubCell"/>
</dbReference>
<protein>
    <submittedName>
        <fullName evidence="9">Putative undecaprenyl-phosphate N-acetylglucosaminyl 1-phosphate transferase</fullName>
        <ecNumber evidence="9">2.7.8.33</ecNumber>
    </submittedName>
</protein>
<feature type="transmembrane region" description="Helical" evidence="8">
    <location>
        <begin position="290"/>
        <end position="308"/>
    </location>
</feature>
<dbReference type="GO" id="GO:0036380">
    <property type="term" value="F:UDP-N-acetylglucosamine-undecaprenyl-phosphate N-acetylglucosaminephosphotransferase activity"/>
    <property type="evidence" value="ECO:0007669"/>
    <property type="project" value="UniProtKB-EC"/>
</dbReference>
<dbReference type="EMBL" id="LKET01000029">
    <property type="protein sequence ID" value="KPU44620.1"/>
    <property type="molecule type" value="Genomic_DNA"/>
</dbReference>
<dbReference type="RefSeq" id="WP_054874766.1">
    <property type="nucleotide sequence ID" value="NZ_LKET01000029.1"/>
</dbReference>
<dbReference type="STRING" id="36849.OXPF_17030"/>
<evidence type="ECO:0000256" key="6">
    <source>
        <dbReference type="ARBA" id="ARBA00023136"/>
    </source>
</evidence>
<feature type="binding site" evidence="7">
    <location>
        <position position="213"/>
    </location>
    <ligand>
        <name>Mg(2+)</name>
        <dbReference type="ChEBI" id="CHEBI:18420"/>
    </ligand>
</feature>
<dbReference type="Pfam" id="PF00953">
    <property type="entry name" value="Glycos_transf_4"/>
    <property type="match status" value="1"/>
</dbReference>
<feature type="transmembrane region" description="Helical" evidence="8">
    <location>
        <begin position="6"/>
        <end position="27"/>
    </location>
</feature>
<accession>A0A0P8W9G4</accession>
<evidence type="ECO:0000256" key="8">
    <source>
        <dbReference type="SAM" id="Phobius"/>
    </source>
</evidence>
<keyword evidence="10" id="KW-1185">Reference proteome</keyword>
<dbReference type="GO" id="GO:0009103">
    <property type="term" value="P:lipopolysaccharide biosynthetic process"/>
    <property type="evidence" value="ECO:0007669"/>
    <property type="project" value="TreeGrafter"/>
</dbReference>
<evidence type="ECO:0000256" key="4">
    <source>
        <dbReference type="ARBA" id="ARBA00022692"/>
    </source>
</evidence>
<keyword evidence="2" id="KW-1003">Cell membrane</keyword>
<dbReference type="GO" id="GO:0046872">
    <property type="term" value="F:metal ion binding"/>
    <property type="evidence" value="ECO:0007669"/>
    <property type="project" value="UniProtKB-KW"/>
</dbReference>
<dbReference type="PANTHER" id="PTHR22926:SF3">
    <property type="entry name" value="UNDECAPRENYL-PHOSPHATE ALPHA-N-ACETYLGLUCOSAMINYL 1-PHOSPHATE TRANSFERASE"/>
    <property type="match status" value="1"/>
</dbReference>
<evidence type="ECO:0000256" key="1">
    <source>
        <dbReference type="ARBA" id="ARBA00004651"/>
    </source>
</evidence>
<feature type="transmembrane region" description="Helical" evidence="8">
    <location>
        <begin position="133"/>
        <end position="154"/>
    </location>
</feature>
<gene>
    <name evidence="9" type="primary">tagO</name>
    <name evidence="9" type="ORF">OXPF_17030</name>
</gene>